<evidence type="ECO:0000313" key="3">
    <source>
        <dbReference type="Proteomes" id="UP001551695"/>
    </source>
</evidence>
<proteinExistence type="predicted"/>
<protein>
    <submittedName>
        <fullName evidence="2">Uncharacterized protein</fullName>
    </submittedName>
</protein>
<dbReference type="RefSeq" id="WP_357789916.1">
    <property type="nucleotide sequence ID" value="NZ_JBFAKC010000025.1"/>
</dbReference>
<sequence length="160" mass="17555">MTHSHDAAPEPQPGDNVSDRTTKRLRDAMDRLLAGRPQHTDGRLIKDNLWKEAGISRATMNRATTVMAEWDTRVAACDGYTPREARKNDELTALRADLATKTRACTKLIQQLDAAATVIAALHHDNTLLRQELSQCGAIVALDTHRANHGAVSVEATPQQ</sequence>
<accession>A0ABV3G4T7</accession>
<dbReference type="EMBL" id="JBFAKC010000025">
    <property type="protein sequence ID" value="MEV0712717.1"/>
    <property type="molecule type" value="Genomic_DNA"/>
</dbReference>
<evidence type="ECO:0000256" key="1">
    <source>
        <dbReference type="SAM" id="MobiDB-lite"/>
    </source>
</evidence>
<dbReference type="Proteomes" id="UP001551695">
    <property type="component" value="Unassembled WGS sequence"/>
</dbReference>
<evidence type="ECO:0000313" key="2">
    <source>
        <dbReference type="EMBL" id="MEV0712717.1"/>
    </source>
</evidence>
<comment type="caution">
    <text evidence="2">The sequence shown here is derived from an EMBL/GenBank/DDBJ whole genome shotgun (WGS) entry which is preliminary data.</text>
</comment>
<gene>
    <name evidence="2" type="ORF">AB0I48_34710</name>
</gene>
<feature type="region of interest" description="Disordered" evidence="1">
    <location>
        <begin position="1"/>
        <end position="20"/>
    </location>
</feature>
<reference evidence="2 3" key="1">
    <citation type="submission" date="2024-06" db="EMBL/GenBank/DDBJ databases">
        <title>The Natural Products Discovery Center: Release of the First 8490 Sequenced Strains for Exploring Actinobacteria Biosynthetic Diversity.</title>
        <authorList>
            <person name="Kalkreuter E."/>
            <person name="Kautsar S.A."/>
            <person name="Yang D."/>
            <person name="Bader C.D."/>
            <person name="Teijaro C.N."/>
            <person name="Fluegel L."/>
            <person name="Davis C.M."/>
            <person name="Simpson J.R."/>
            <person name="Lauterbach L."/>
            <person name="Steele A.D."/>
            <person name="Gui C."/>
            <person name="Meng S."/>
            <person name="Li G."/>
            <person name="Viehrig K."/>
            <person name="Ye F."/>
            <person name="Su P."/>
            <person name="Kiefer A.F."/>
            <person name="Nichols A."/>
            <person name="Cepeda A.J."/>
            <person name="Yan W."/>
            <person name="Fan B."/>
            <person name="Jiang Y."/>
            <person name="Adhikari A."/>
            <person name="Zheng C.-J."/>
            <person name="Schuster L."/>
            <person name="Cowan T.M."/>
            <person name="Smanski M.J."/>
            <person name="Chevrette M.G."/>
            <person name="De Carvalho L.P.S."/>
            <person name="Shen B."/>
        </authorList>
    </citation>
    <scope>NUCLEOTIDE SEQUENCE [LARGE SCALE GENOMIC DNA]</scope>
    <source>
        <strain evidence="2 3">NPDC050403</strain>
    </source>
</reference>
<organism evidence="2 3">
    <name type="scientific">Nocardia aurea</name>
    <dbReference type="NCBI Taxonomy" id="2144174"/>
    <lineage>
        <taxon>Bacteria</taxon>
        <taxon>Bacillati</taxon>
        <taxon>Actinomycetota</taxon>
        <taxon>Actinomycetes</taxon>
        <taxon>Mycobacteriales</taxon>
        <taxon>Nocardiaceae</taxon>
        <taxon>Nocardia</taxon>
    </lineage>
</organism>
<name>A0ABV3G4T7_9NOCA</name>
<keyword evidence="3" id="KW-1185">Reference proteome</keyword>